<reference evidence="2" key="1">
    <citation type="journal article" date="2014" name="Front. Microbiol.">
        <title>High frequency of phylogenetically diverse reductive dehalogenase-homologous genes in deep subseafloor sedimentary metagenomes.</title>
        <authorList>
            <person name="Kawai M."/>
            <person name="Futagami T."/>
            <person name="Toyoda A."/>
            <person name="Takaki Y."/>
            <person name="Nishi S."/>
            <person name="Hori S."/>
            <person name="Arai W."/>
            <person name="Tsubouchi T."/>
            <person name="Morono Y."/>
            <person name="Uchiyama I."/>
            <person name="Ito T."/>
            <person name="Fujiyama A."/>
            <person name="Inagaki F."/>
            <person name="Takami H."/>
        </authorList>
    </citation>
    <scope>NUCLEOTIDE SEQUENCE</scope>
    <source>
        <strain evidence="2">Expedition CK06-06</strain>
    </source>
</reference>
<dbReference type="InterPro" id="IPR051450">
    <property type="entry name" value="Gfo/Idh/MocA_Oxidoreductases"/>
</dbReference>
<dbReference type="Gene3D" id="3.40.50.720">
    <property type="entry name" value="NAD(P)-binding Rossmann-like Domain"/>
    <property type="match status" value="1"/>
</dbReference>
<dbReference type="PANTHER" id="PTHR43377">
    <property type="entry name" value="BILIVERDIN REDUCTASE A"/>
    <property type="match status" value="1"/>
</dbReference>
<evidence type="ECO:0000259" key="1">
    <source>
        <dbReference type="Pfam" id="PF01408"/>
    </source>
</evidence>
<dbReference type="EMBL" id="BARS01031603">
    <property type="protein sequence ID" value="GAG20011.1"/>
    <property type="molecule type" value="Genomic_DNA"/>
</dbReference>
<protein>
    <recommendedName>
        <fullName evidence="1">Gfo/Idh/MocA-like oxidoreductase N-terminal domain-containing protein</fullName>
    </recommendedName>
</protein>
<dbReference type="InterPro" id="IPR036291">
    <property type="entry name" value="NAD(P)-bd_dom_sf"/>
</dbReference>
<dbReference type="InterPro" id="IPR000683">
    <property type="entry name" value="Gfo/Idh/MocA-like_OxRdtase_N"/>
</dbReference>
<proteinExistence type="predicted"/>
<comment type="caution">
    <text evidence="2">The sequence shown here is derived from an EMBL/GenBank/DDBJ whole genome shotgun (WGS) entry which is preliminary data.</text>
</comment>
<accession>X0X4V6</accession>
<gene>
    <name evidence="2" type="ORF">S01H1_49159</name>
</gene>
<sequence length="242" mass="27052">MSEGKLKAAVLGLNEHGRLLLETASNLEHFEITAVADKDGSLAEKVAAQYKCAGYDDYRQLISVMDSGLRGDDKRNSEDRENDNKNRNDIGCLLVAAGMHTCDEYVRMAMKKKINVLKLAPVARNFEEAAELVRLAEEQDVKFAIGNPQRFAQSYLALRQFLQEGKIEQVFLITAFCNAGDRKHPAWQTDPKLAGGGVLLHNCYQIIDQIILNFSVPEQIYSLNTNAAGDRQQRLYLTEDTA</sequence>
<feature type="non-terminal residue" evidence="2">
    <location>
        <position position="242"/>
    </location>
</feature>
<dbReference type="GO" id="GO:0000166">
    <property type="term" value="F:nucleotide binding"/>
    <property type="evidence" value="ECO:0007669"/>
    <property type="project" value="InterPro"/>
</dbReference>
<dbReference type="SUPFAM" id="SSF51735">
    <property type="entry name" value="NAD(P)-binding Rossmann-fold domains"/>
    <property type="match status" value="1"/>
</dbReference>
<dbReference type="Gene3D" id="3.30.360.10">
    <property type="entry name" value="Dihydrodipicolinate Reductase, domain 2"/>
    <property type="match status" value="1"/>
</dbReference>
<name>X0X4V6_9ZZZZ</name>
<dbReference type="PANTHER" id="PTHR43377:SF1">
    <property type="entry name" value="BILIVERDIN REDUCTASE A"/>
    <property type="match status" value="1"/>
</dbReference>
<dbReference type="AlphaFoldDB" id="X0X4V6"/>
<dbReference type="SUPFAM" id="SSF55347">
    <property type="entry name" value="Glyceraldehyde-3-phosphate dehydrogenase-like, C-terminal domain"/>
    <property type="match status" value="1"/>
</dbReference>
<feature type="domain" description="Gfo/Idh/MocA-like oxidoreductase N-terminal" evidence="1">
    <location>
        <begin position="7"/>
        <end position="146"/>
    </location>
</feature>
<organism evidence="2">
    <name type="scientific">marine sediment metagenome</name>
    <dbReference type="NCBI Taxonomy" id="412755"/>
    <lineage>
        <taxon>unclassified sequences</taxon>
        <taxon>metagenomes</taxon>
        <taxon>ecological metagenomes</taxon>
    </lineage>
</organism>
<evidence type="ECO:0000313" key="2">
    <source>
        <dbReference type="EMBL" id="GAG20011.1"/>
    </source>
</evidence>
<dbReference type="Pfam" id="PF01408">
    <property type="entry name" value="GFO_IDH_MocA"/>
    <property type="match status" value="1"/>
</dbReference>